<name>A0A087GWS4_ARAAL</name>
<dbReference type="Gramene" id="KFK34326">
    <property type="protein sequence ID" value="KFK34326"/>
    <property type="gene ID" value="AALP_AA5G130400"/>
</dbReference>
<feature type="transmembrane region" description="Helical" evidence="1">
    <location>
        <begin position="6"/>
        <end position="24"/>
    </location>
</feature>
<evidence type="ECO:0000256" key="1">
    <source>
        <dbReference type="SAM" id="Phobius"/>
    </source>
</evidence>
<organism evidence="2 3">
    <name type="scientific">Arabis alpina</name>
    <name type="common">Alpine rock-cress</name>
    <dbReference type="NCBI Taxonomy" id="50452"/>
    <lineage>
        <taxon>Eukaryota</taxon>
        <taxon>Viridiplantae</taxon>
        <taxon>Streptophyta</taxon>
        <taxon>Embryophyta</taxon>
        <taxon>Tracheophyta</taxon>
        <taxon>Spermatophyta</taxon>
        <taxon>Magnoliopsida</taxon>
        <taxon>eudicotyledons</taxon>
        <taxon>Gunneridae</taxon>
        <taxon>Pentapetalae</taxon>
        <taxon>rosids</taxon>
        <taxon>malvids</taxon>
        <taxon>Brassicales</taxon>
        <taxon>Brassicaceae</taxon>
        <taxon>Arabideae</taxon>
        <taxon>Arabis</taxon>
    </lineage>
</organism>
<keyword evidence="3" id="KW-1185">Reference proteome</keyword>
<evidence type="ECO:0000313" key="2">
    <source>
        <dbReference type="EMBL" id="KFK34326.1"/>
    </source>
</evidence>
<dbReference type="EMBL" id="CM002873">
    <property type="protein sequence ID" value="KFK34326.1"/>
    <property type="molecule type" value="Genomic_DNA"/>
</dbReference>
<keyword evidence="1" id="KW-1133">Transmembrane helix</keyword>
<evidence type="ECO:0000313" key="3">
    <source>
        <dbReference type="Proteomes" id="UP000029120"/>
    </source>
</evidence>
<proteinExistence type="predicted"/>
<accession>A0A087GWS4</accession>
<dbReference type="AlphaFoldDB" id="A0A087GWS4"/>
<sequence>MSIVMIIQRACHLILPILIILIVLRESIRKWISVRLLKLISVFDSRKISVDKQTIQRKMAISQEVAISRKMAISQKVAISRKMIIQNQKVAISRKVMWRERWSVILQILLWEYTMFKSSIYLPKLLRVFTTNVTKDVGTCVFGENAAS</sequence>
<dbReference type="Proteomes" id="UP000029120">
    <property type="component" value="Chromosome 5"/>
</dbReference>
<reference evidence="3" key="1">
    <citation type="journal article" date="2015" name="Nat. Plants">
        <title>Genome expansion of Arabis alpina linked with retrotransposition and reduced symmetric DNA methylation.</title>
        <authorList>
            <person name="Willing E.M."/>
            <person name="Rawat V."/>
            <person name="Mandakova T."/>
            <person name="Maumus F."/>
            <person name="James G.V."/>
            <person name="Nordstroem K.J."/>
            <person name="Becker C."/>
            <person name="Warthmann N."/>
            <person name="Chica C."/>
            <person name="Szarzynska B."/>
            <person name="Zytnicki M."/>
            <person name="Albani M.C."/>
            <person name="Kiefer C."/>
            <person name="Bergonzi S."/>
            <person name="Castaings L."/>
            <person name="Mateos J.L."/>
            <person name="Berns M.C."/>
            <person name="Bujdoso N."/>
            <person name="Piofczyk T."/>
            <person name="de Lorenzo L."/>
            <person name="Barrero-Sicilia C."/>
            <person name="Mateos I."/>
            <person name="Piednoel M."/>
            <person name="Hagmann J."/>
            <person name="Chen-Min-Tao R."/>
            <person name="Iglesias-Fernandez R."/>
            <person name="Schuster S.C."/>
            <person name="Alonso-Blanco C."/>
            <person name="Roudier F."/>
            <person name="Carbonero P."/>
            <person name="Paz-Ares J."/>
            <person name="Davis S.J."/>
            <person name="Pecinka A."/>
            <person name="Quesneville H."/>
            <person name="Colot V."/>
            <person name="Lysak M.A."/>
            <person name="Weigel D."/>
            <person name="Coupland G."/>
            <person name="Schneeberger K."/>
        </authorList>
    </citation>
    <scope>NUCLEOTIDE SEQUENCE [LARGE SCALE GENOMIC DNA]</scope>
    <source>
        <strain evidence="3">cv. Pajares</strain>
    </source>
</reference>
<protein>
    <submittedName>
        <fullName evidence="2">Uncharacterized protein</fullName>
    </submittedName>
</protein>
<gene>
    <name evidence="2" type="ordered locus">AALP_Aa5g130400</name>
</gene>
<keyword evidence="1" id="KW-0812">Transmembrane</keyword>
<keyword evidence="1" id="KW-0472">Membrane</keyword>